<evidence type="ECO:0000313" key="1">
    <source>
        <dbReference type="EMBL" id="AKB44679.1"/>
    </source>
</evidence>
<dbReference type="HOGENOM" id="CLU_2067784_0_0_2"/>
<protein>
    <submittedName>
        <fullName evidence="1">Uncharacterized protein</fullName>
    </submittedName>
</protein>
<name>A0A0E3Q7R8_9EURY</name>
<accession>A0A0E3Q7R8</accession>
<dbReference type="Proteomes" id="UP000033096">
    <property type="component" value="Chromosome"/>
</dbReference>
<keyword evidence="2" id="KW-1185">Reference proteome</keyword>
<proteinExistence type="predicted"/>
<reference evidence="1 2" key="1">
    <citation type="submission" date="2014-07" db="EMBL/GenBank/DDBJ databases">
        <title>Methanogenic archaea and the global carbon cycle.</title>
        <authorList>
            <person name="Henriksen J.R."/>
            <person name="Luke J."/>
            <person name="Reinhart S."/>
            <person name="Benedict M.N."/>
            <person name="Youngblut N.D."/>
            <person name="Metcalf M.E."/>
            <person name="Whitaker R.J."/>
            <person name="Metcalf W.W."/>
        </authorList>
    </citation>
    <scope>NUCLEOTIDE SEQUENCE [LARGE SCALE GENOMIC DNA]</scope>
    <source>
        <strain evidence="1 2">Z-761</strain>
    </source>
</reference>
<dbReference type="EMBL" id="CP009520">
    <property type="protein sequence ID" value="AKB44679.1"/>
    <property type="molecule type" value="Genomic_DNA"/>
</dbReference>
<sequence length="117" mass="12754">MEPVIDAFTISVSPACRAKKLMINSVAFPKVAFNNPPSAGPVRAEISSVDSPINFARGMIASEAKTKIAMGEECVYSASRLSGTKIRNNLKMFSRIFVFSILMNLLCHLAKSYHKAT</sequence>
<organism evidence="1 2">
    <name type="scientific">Methanosarcina vacuolata Z-761</name>
    <dbReference type="NCBI Taxonomy" id="1434123"/>
    <lineage>
        <taxon>Archaea</taxon>
        <taxon>Methanobacteriati</taxon>
        <taxon>Methanobacteriota</taxon>
        <taxon>Stenosarchaea group</taxon>
        <taxon>Methanomicrobia</taxon>
        <taxon>Methanosarcinales</taxon>
        <taxon>Methanosarcinaceae</taxon>
        <taxon>Methanosarcina</taxon>
    </lineage>
</organism>
<gene>
    <name evidence="1" type="ORF">MSVAZ_2410</name>
</gene>
<dbReference type="AlphaFoldDB" id="A0A0E3Q7R8"/>
<dbReference type="KEGG" id="mvc:MSVAZ_2410"/>
<evidence type="ECO:0000313" key="2">
    <source>
        <dbReference type="Proteomes" id="UP000033096"/>
    </source>
</evidence>